<dbReference type="Pfam" id="PF12796">
    <property type="entry name" value="Ank_2"/>
    <property type="match status" value="1"/>
</dbReference>
<evidence type="ECO:0000313" key="6">
    <source>
        <dbReference type="Proteomes" id="UP000241890"/>
    </source>
</evidence>
<proteinExistence type="predicted"/>
<dbReference type="Gene3D" id="1.25.40.20">
    <property type="entry name" value="Ankyrin repeat-containing domain"/>
    <property type="match status" value="2"/>
</dbReference>
<dbReference type="PRINTS" id="PR01415">
    <property type="entry name" value="ANKYRIN"/>
</dbReference>
<gene>
    <name evidence="5" type="ORF">FCC1311_107602</name>
</gene>
<evidence type="ECO:0000256" key="1">
    <source>
        <dbReference type="ARBA" id="ARBA00022737"/>
    </source>
</evidence>
<dbReference type="PANTHER" id="PTHR24173">
    <property type="entry name" value="ANKYRIN REPEAT CONTAINING"/>
    <property type="match status" value="1"/>
</dbReference>
<evidence type="ECO:0000313" key="5">
    <source>
        <dbReference type="EMBL" id="GBG34536.1"/>
    </source>
</evidence>
<dbReference type="AlphaFoldDB" id="A0A2R5GUJ1"/>
<feature type="repeat" description="ANK" evidence="3">
    <location>
        <begin position="132"/>
        <end position="153"/>
    </location>
</feature>
<dbReference type="PROSITE" id="PS50297">
    <property type="entry name" value="ANK_REP_REGION"/>
    <property type="match status" value="2"/>
</dbReference>
<dbReference type="InParanoid" id="A0A2R5GUJ1"/>
<evidence type="ECO:0000256" key="4">
    <source>
        <dbReference type="SAM" id="MobiDB-lite"/>
    </source>
</evidence>
<feature type="region of interest" description="Disordered" evidence="4">
    <location>
        <begin position="1"/>
        <end position="26"/>
    </location>
</feature>
<dbReference type="OrthoDB" id="188462at2759"/>
<evidence type="ECO:0000256" key="2">
    <source>
        <dbReference type="ARBA" id="ARBA00023043"/>
    </source>
</evidence>
<name>A0A2R5GUJ1_9STRA</name>
<dbReference type="SUPFAM" id="SSF48403">
    <property type="entry name" value="Ankyrin repeat"/>
    <property type="match status" value="1"/>
</dbReference>
<evidence type="ECO:0000256" key="3">
    <source>
        <dbReference type="PROSITE-ProRule" id="PRU00023"/>
    </source>
</evidence>
<accession>A0A2R5GUJ1</accession>
<keyword evidence="1" id="KW-0677">Repeat</keyword>
<dbReference type="InterPro" id="IPR036770">
    <property type="entry name" value="Ankyrin_rpt-contain_sf"/>
</dbReference>
<keyword evidence="6" id="KW-1185">Reference proteome</keyword>
<reference evidence="5 6" key="1">
    <citation type="submission" date="2017-12" db="EMBL/GenBank/DDBJ databases">
        <title>Sequencing, de novo assembly and annotation of complete genome of a new Thraustochytrid species, strain FCC1311.</title>
        <authorList>
            <person name="Sedici K."/>
            <person name="Godart F."/>
            <person name="Aiese Cigliano R."/>
            <person name="Sanseverino W."/>
            <person name="Barakat M."/>
            <person name="Ortet P."/>
            <person name="Marechal E."/>
            <person name="Cagnac O."/>
            <person name="Amato A."/>
        </authorList>
    </citation>
    <scope>NUCLEOTIDE SEQUENCE [LARGE SCALE GENOMIC DNA]</scope>
</reference>
<sequence>MKGTRMGLAGGKRTSSALMHGEDLDDDDEKEFSLAYDDGVLPGHVPLREQVPELDHKLLPKLHVAAREEKPALVAAILKMEEEDVNCVDPAHQTALHFACGARIGPLGEDPTLEVVRMLMQGGANANKKDATGSTPLHNAVRSGRLEVVRQLLAWKGSHKVNVHVSDVFMDTPLHLAVKLRRVEIVKILLEHGASVAVLNLDNMTPPYIARELNFTELIDVFLTVSNAQRLGRIGSTTMQ</sequence>
<protein>
    <submittedName>
        <fullName evidence="5">Ankyrin repeat domain-containing protein 1</fullName>
    </submittedName>
</protein>
<dbReference type="EMBL" id="BEYU01000199">
    <property type="protein sequence ID" value="GBG34536.1"/>
    <property type="molecule type" value="Genomic_DNA"/>
</dbReference>
<dbReference type="Proteomes" id="UP000241890">
    <property type="component" value="Unassembled WGS sequence"/>
</dbReference>
<dbReference type="PANTHER" id="PTHR24173:SF74">
    <property type="entry name" value="ANKYRIN REPEAT DOMAIN-CONTAINING PROTEIN 16"/>
    <property type="match status" value="1"/>
</dbReference>
<keyword evidence="2 3" id="KW-0040">ANK repeat</keyword>
<dbReference type="PROSITE" id="PS50088">
    <property type="entry name" value="ANK_REPEAT"/>
    <property type="match status" value="2"/>
</dbReference>
<organism evidence="5 6">
    <name type="scientific">Hondaea fermentalgiana</name>
    <dbReference type="NCBI Taxonomy" id="2315210"/>
    <lineage>
        <taxon>Eukaryota</taxon>
        <taxon>Sar</taxon>
        <taxon>Stramenopiles</taxon>
        <taxon>Bigyra</taxon>
        <taxon>Labyrinthulomycetes</taxon>
        <taxon>Thraustochytrida</taxon>
        <taxon>Thraustochytriidae</taxon>
        <taxon>Hondaea</taxon>
    </lineage>
</organism>
<comment type="caution">
    <text evidence="5">The sequence shown here is derived from an EMBL/GenBank/DDBJ whole genome shotgun (WGS) entry which is preliminary data.</text>
</comment>
<feature type="repeat" description="ANK" evidence="3">
    <location>
        <begin position="169"/>
        <end position="201"/>
    </location>
</feature>
<dbReference type="InterPro" id="IPR002110">
    <property type="entry name" value="Ankyrin_rpt"/>
</dbReference>
<dbReference type="SMART" id="SM00248">
    <property type="entry name" value="ANK"/>
    <property type="match status" value="4"/>
</dbReference>